<reference evidence="14" key="1">
    <citation type="submission" date="2021-05" db="EMBL/GenBank/DDBJ databases">
        <authorList>
            <person name="Tigano A."/>
        </authorList>
    </citation>
    <scope>NUCLEOTIDE SEQUENCE</scope>
</reference>
<dbReference type="InterPro" id="IPR009861">
    <property type="entry name" value="HCST"/>
</dbReference>
<comment type="similarity">
    <text evidence="2">Belongs to the DAP10 family.</text>
</comment>
<dbReference type="GO" id="GO:0005102">
    <property type="term" value="F:signaling receptor binding"/>
    <property type="evidence" value="ECO:0007669"/>
    <property type="project" value="InterPro"/>
</dbReference>
<keyword evidence="6" id="KW-0732">Signal</keyword>
<dbReference type="PANTHER" id="PTHR21409:SF1">
    <property type="entry name" value="HEMATOPOIETIC CELL SIGNAL TRANSDUCER"/>
    <property type="match status" value="1"/>
</dbReference>
<sequence length="102" mass="11235">MEGQKADEPQKSRITLTNRAMAYHTLTVAVLIFLSNLSVTLADGTVTCYRIEAGAMAGIICADVVLTLVIVIVTYRCARSRRLKIDNAEKVYMNVRANLKST</sequence>
<gene>
    <name evidence="14" type="ORF">MMEN_LOCUS19757</name>
</gene>
<keyword evidence="10" id="KW-0325">Glycoprotein</keyword>
<evidence type="ECO:0000256" key="11">
    <source>
        <dbReference type="ARBA" id="ARBA00031053"/>
    </source>
</evidence>
<dbReference type="GO" id="GO:0043548">
    <property type="term" value="F:phosphatidylinositol 3-kinase binding"/>
    <property type="evidence" value="ECO:0007669"/>
    <property type="project" value="InterPro"/>
</dbReference>
<keyword evidence="7 13" id="KW-1133">Transmembrane helix</keyword>
<evidence type="ECO:0000256" key="10">
    <source>
        <dbReference type="ARBA" id="ARBA00023180"/>
    </source>
</evidence>
<evidence type="ECO:0000313" key="15">
    <source>
        <dbReference type="Proteomes" id="UP000677803"/>
    </source>
</evidence>
<evidence type="ECO:0000256" key="12">
    <source>
        <dbReference type="ARBA" id="ARBA00031263"/>
    </source>
</evidence>
<evidence type="ECO:0000256" key="3">
    <source>
        <dbReference type="ARBA" id="ARBA00018050"/>
    </source>
</evidence>
<keyword evidence="8 13" id="KW-0472">Membrane</keyword>
<proteinExistence type="inferred from homology"/>
<evidence type="ECO:0000313" key="14">
    <source>
        <dbReference type="EMBL" id="CAG6015666.1"/>
    </source>
</evidence>
<evidence type="ECO:0000256" key="2">
    <source>
        <dbReference type="ARBA" id="ARBA00006724"/>
    </source>
</evidence>
<feature type="transmembrane region" description="Helical" evidence="13">
    <location>
        <begin position="53"/>
        <end position="75"/>
    </location>
</feature>
<evidence type="ECO:0000256" key="1">
    <source>
        <dbReference type="ARBA" id="ARBA00004479"/>
    </source>
</evidence>
<evidence type="ECO:0000256" key="7">
    <source>
        <dbReference type="ARBA" id="ARBA00022989"/>
    </source>
</evidence>
<comment type="caution">
    <text evidence="14">The sequence shown here is derived from an EMBL/GenBank/DDBJ whole genome shotgun (WGS) entry which is preliminary data.</text>
</comment>
<dbReference type="AlphaFoldDB" id="A0A8S4BNW8"/>
<dbReference type="PANTHER" id="PTHR21409">
    <property type="entry name" value="HEMATOPOIETIC CELL SIGNAL TRANSDUCER"/>
    <property type="match status" value="1"/>
</dbReference>
<accession>A0A8S4BNW8</accession>
<dbReference type="EMBL" id="CAJRST010038888">
    <property type="protein sequence ID" value="CAG6015666.1"/>
    <property type="molecule type" value="Genomic_DNA"/>
</dbReference>
<dbReference type="Proteomes" id="UP000677803">
    <property type="component" value="Unassembled WGS sequence"/>
</dbReference>
<evidence type="ECO:0000256" key="8">
    <source>
        <dbReference type="ARBA" id="ARBA00023136"/>
    </source>
</evidence>
<evidence type="ECO:0000256" key="4">
    <source>
        <dbReference type="ARBA" id="ARBA00022553"/>
    </source>
</evidence>
<evidence type="ECO:0000256" key="13">
    <source>
        <dbReference type="SAM" id="Phobius"/>
    </source>
</evidence>
<evidence type="ECO:0000256" key="5">
    <source>
        <dbReference type="ARBA" id="ARBA00022692"/>
    </source>
</evidence>
<keyword evidence="5 13" id="KW-0812">Transmembrane</keyword>
<keyword evidence="9" id="KW-1015">Disulfide bond</keyword>
<keyword evidence="15" id="KW-1185">Reference proteome</keyword>
<evidence type="ECO:0000256" key="9">
    <source>
        <dbReference type="ARBA" id="ARBA00023157"/>
    </source>
</evidence>
<name>A0A8S4BNW8_9TELE</name>
<organism evidence="14 15">
    <name type="scientific">Menidia menidia</name>
    <name type="common">Atlantic silverside</name>
    <dbReference type="NCBI Taxonomy" id="238744"/>
    <lineage>
        <taxon>Eukaryota</taxon>
        <taxon>Metazoa</taxon>
        <taxon>Chordata</taxon>
        <taxon>Craniata</taxon>
        <taxon>Vertebrata</taxon>
        <taxon>Euteleostomi</taxon>
        <taxon>Actinopterygii</taxon>
        <taxon>Neopterygii</taxon>
        <taxon>Teleostei</taxon>
        <taxon>Neoteleostei</taxon>
        <taxon>Acanthomorphata</taxon>
        <taxon>Ovalentaria</taxon>
        <taxon>Atherinomorphae</taxon>
        <taxon>Atheriniformes</taxon>
        <taxon>Atherinopsidae</taxon>
        <taxon>Menidiinae</taxon>
        <taxon>Menidia</taxon>
    </lineage>
</organism>
<protein>
    <recommendedName>
        <fullName evidence="3">Hematopoietic cell signal transducer</fullName>
    </recommendedName>
    <alternativeName>
        <fullName evidence="12">DNAX-activation protein 10</fullName>
    </alternativeName>
    <alternativeName>
        <fullName evidence="11">Membrane protein DAP10</fullName>
    </alternativeName>
</protein>
<dbReference type="GO" id="GO:0050776">
    <property type="term" value="P:regulation of immune response"/>
    <property type="evidence" value="ECO:0007669"/>
    <property type="project" value="InterPro"/>
</dbReference>
<dbReference type="GO" id="GO:0051897">
    <property type="term" value="P:positive regulation of phosphatidylinositol 3-kinase/protein kinase B signal transduction"/>
    <property type="evidence" value="ECO:0007669"/>
    <property type="project" value="InterPro"/>
</dbReference>
<comment type="subcellular location">
    <subcellularLocation>
        <location evidence="1">Membrane</location>
        <topology evidence="1">Single-pass type I membrane protein</topology>
    </subcellularLocation>
</comment>
<dbReference type="Pfam" id="PF07213">
    <property type="entry name" value="DAP10"/>
    <property type="match status" value="1"/>
</dbReference>
<feature type="transmembrane region" description="Helical" evidence="13">
    <location>
        <begin position="21"/>
        <end position="41"/>
    </location>
</feature>
<dbReference type="GO" id="GO:0016020">
    <property type="term" value="C:membrane"/>
    <property type="evidence" value="ECO:0007669"/>
    <property type="project" value="UniProtKB-SubCell"/>
</dbReference>
<keyword evidence="4" id="KW-0597">Phosphoprotein</keyword>
<dbReference type="OrthoDB" id="8670797at2759"/>
<evidence type="ECO:0000256" key="6">
    <source>
        <dbReference type="ARBA" id="ARBA00022729"/>
    </source>
</evidence>